<keyword evidence="3" id="KW-1185">Reference proteome</keyword>
<accession>A0AAN6N4Q4</accession>
<evidence type="ECO:0000313" key="3">
    <source>
        <dbReference type="Proteomes" id="UP001303473"/>
    </source>
</evidence>
<dbReference type="AlphaFoldDB" id="A0AAN6N4Q4"/>
<evidence type="ECO:0000256" key="1">
    <source>
        <dbReference type="SAM" id="Phobius"/>
    </source>
</evidence>
<feature type="transmembrane region" description="Helical" evidence="1">
    <location>
        <begin position="12"/>
        <end position="29"/>
    </location>
</feature>
<dbReference type="EMBL" id="MU853818">
    <property type="protein sequence ID" value="KAK3939024.1"/>
    <property type="molecule type" value="Genomic_DNA"/>
</dbReference>
<gene>
    <name evidence="2" type="ORF">QBC46DRAFT_388908</name>
</gene>
<comment type="caution">
    <text evidence="2">The sequence shown here is derived from an EMBL/GenBank/DDBJ whole genome shotgun (WGS) entry which is preliminary data.</text>
</comment>
<keyword evidence="1" id="KW-0472">Membrane</keyword>
<dbReference type="Proteomes" id="UP001303473">
    <property type="component" value="Unassembled WGS sequence"/>
</dbReference>
<keyword evidence="1" id="KW-1133">Transmembrane helix</keyword>
<protein>
    <submittedName>
        <fullName evidence="2">Uncharacterized protein</fullName>
    </submittedName>
</protein>
<organism evidence="2 3">
    <name type="scientific">Diplogelasinospora grovesii</name>
    <dbReference type="NCBI Taxonomy" id="303347"/>
    <lineage>
        <taxon>Eukaryota</taxon>
        <taxon>Fungi</taxon>
        <taxon>Dikarya</taxon>
        <taxon>Ascomycota</taxon>
        <taxon>Pezizomycotina</taxon>
        <taxon>Sordariomycetes</taxon>
        <taxon>Sordariomycetidae</taxon>
        <taxon>Sordariales</taxon>
        <taxon>Diplogelasinosporaceae</taxon>
        <taxon>Diplogelasinospora</taxon>
    </lineage>
</organism>
<proteinExistence type="predicted"/>
<keyword evidence="1" id="KW-0812">Transmembrane</keyword>
<reference evidence="3" key="1">
    <citation type="journal article" date="2023" name="Mol. Phylogenet. Evol.">
        <title>Genome-scale phylogeny and comparative genomics of the fungal order Sordariales.</title>
        <authorList>
            <person name="Hensen N."/>
            <person name="Bonometti L."/>
            <person name="Westerberg I."/>
            <person name="Brannstrom I.O."/>
            <person name="Guillou S."/>
            <person name="Cros-Aarteil S."/>
            <person name="Calhoun S."/>
            <person name="Haridas S."/>
            <person name="Kuo A."/>
            <person name="Mondo S."/>
            <person name="Pangilinan J."/>
            <person name="Riley R."/>
            <person name="LaButti K."/>
            <person name="Andreopoulos B."/>
            <person name="Lipzen A."/>
            <person name="Chen C."/>
            <person name="Yan M."/>
            <person name="Daum C."/>
            <person name="Ng V."/>
            <person name="Clum A."/>
            <person name="Steindorff A."/>
            <person name="Ohm R.A."/>
            <person name="Martin F."/>
            <person name="Silar P."/>
            <person name="Natvig D.O."/>
            <person name="Lalanne C."/>
            <person name="Gautier V."/>
            <person name="Ament-Velasquez S.L."/>
            <person name="Kruys A."/>
            <person name="Hutchinson M.I."/>
            <person name="Powell A.J."/>
            <person name="Barry K."/>
            <person name="Miller A.N."/>
            <person name="Grigoriev I.V."/>
            <person name="Debuchy R."/>
            <person name="Gladieux P."/>
            <person name="Hiltunen Thoren M."/>
            <person name="Johannesson H."/>
        </authorList>
    </citation>
    <scope>NUCLEOTIDE SEQUENCE [LARGE SCALE GENOMIC DNA]</scope>
    <source>
        <strain evidence="3">CBS 340.73</strain>
    </source>
</reference>
<evidence type="ECO:0000313" key="2">
    <source>
        <dbReference type="EMBL" id="KAK3939024.1"/>
    </source>
</evidence>
<sequence>MTGHNLAPRTRAIAVSSLLPLIVILINYLERGALCSGHCCHVSASGFGLPGVCYDAYVLICPRGMELSSVMLTIVDHAAHNLTDLKEELTMVFLVANRREVSDG</sequence>
<name>A0AAN6N4Q4_9PEZI</name>